<protein>
    <submittedName>
        <fullName evidence="4">Uncharacterized protein LOC109468856</fullName>
    </submittedName>
</protein>
<dbReference type="Pfam" id="PF00754">
    <property type="entry name" value="F5_F8_type_C"/>
    <property type="match status" value="1"/>
</dbReference>
<feature type="region of interest" description="Disordered" evidence="1">
    <location>
        <begin position="1"/>
        <end position="23"/>
    </location>
</feature>
<dbReference type="SUPFAM" id="SSF49785">
    <property type="entry name" value="Galactose-binding domain-like"/>
    <property type="match status" value="1"/>
</dbReference>
<dbReference type="AlphaFoldDB" id="A0A6P4Y1H7"/>
<dbReference type="RefSeq" id="XP_019622780.1">
    <property type="nucleotide sequence ID" value="XM_019767221.1"/>
</dbReference>
<accession>A0A6P4Y1H7</accession>
<dbReference type="Gene3D" id="2.60.120.260">
    <property type="entry name" value="Galactose-binding domain-like"/>
    <property type="match status" value="1"/>
</dbReference>
<dbReference type="GeneID" id="109468856"/>
<keyword evidence="3" id="KW-1185">Reference proteome</keyword>
<evidence type="ECO:0000313" key="4">
    <source>
        <dbReference type="RefSeq" id="XP_019622780.1"/>
    </source>
</evidence>
<dbReference type="PROSITE" id="PS50022">
    <property type="entry name" value="FA58C_3"/>
    <property type="match status" value="1"/>
</dbReference>
<organism evidence="3 4">
    <name type="scientific">Branchiostoma belcheri</name>
    <name type="common">Amphioxus</name>
    <dbReference type="NCBI Taxonomy" id="7741"/>
    <lineage>
        <taxon>Eukaryota</taxon>
        <taxon>Metazoa</taxon>
        <taxon>Chordata</taxon>
        <taxon>Cephalochordata</taxon>
        <taxon>Leptocardii</taxon>
        <taxon>Amphioxiformes</taxon>
        <taxon>Branchiostomatidae</taxon>
        <taxon>Branchiostoma</taxon>
    </lineage>
</organism>
<evidence type="ECO:0000256" key="1">
    <source>
        <dbReference type="SAM" id="MobiDB-lite"/>
    </source>
</evidence>
<dbReference type="InterPro" id="IPR008979">
    <property type="entry name" value="Galactose-bd-like_sf"/>
</dbReference>
<sequence>MARDSIDVVTTEEPTTPPSSAGTWLSNDADWVVEASGDTYVDAQGVAFGPDRVLDGNTTTYWNPQGVSDNWYIIFDLGIPYTLSKLRVQSSGDFTHDVKQFTLQGSSGSDPYAWTDALAVDVGRSNERQEFGGFSATARYWRLLITETQTGWQPWVAAVQFRGILAVHRLSFDVSDPVSAASSDSVTVLIYSSVCGGWCVSTSVPGQFVSGQTRVHYFQGADFCRAEMIQLKIEGNDSVALDQVQSH</sequence>
<gene>
    <name evidence="4" type="primary">LOC109468856</name>
</gene>
<proteinExistence type="predicted"/>
<dbReference type="InterPro" id="IPR000421">
    <property type="entry name" value="FA58C"/>
</dbReference>
<feature type="domain" description="F5/8 type C" evidence="2">
    <location>
        <begin position="15"/>
        <end position="164"/>
    </location>
</feature>
<dbReference type="Proteomes" id="UP000515135">
    <property type="component" value="Unplaced"/>
</dbReference>
<evidence type="ECO:0000313" key="3">
    <source>
        <dbReference type="Proteomes" id="UP000515135"/>
    </source>
</evidence>
<dbReference type="KEGG" id="bbel:109468856"/>
<name>A0A6P4Y1H7_BRABE</name>
<reference evidence="4" key="1">
    <citation type="submission" date="2025-08" db="UniProtKB">
        <authorList>
            <consortium name="RefSeq"/>
        </authorList>
    </citation>
    <scope>IDENTIFICATION</scope>
    <source>
        <tissue evidence="4">Gonad</tissue>
    </source>
</reference>
<evidence type="ECO:0000259" key="2">
    <source>
        <dbReference type="PROSITE" id="PS50022"/>
    </source>
</evidence>